<dbReference type="PANTHER" id="PTHR11533:SF174">
    <property type="entry name" value="PUROMYCIN-SENSITIVE AMINOPEPTIDASE-RELATED"/>
    <property type="match status" value="1"/>
</dbReference>
<dbReference type="GO" id="GO:0043171">
    <property type="term" value="P:peptide catabolic process"/>
    <property type="evidence" value="ECO:0007669"/>
    <property type="project" value="TreeGrafter"/>
</dbReference>
<sequence>MDDYLLSGTGARLHLLVVPIAINGLATSSRWYVKTPTYSSSYFFFLSFLCSYEYDRNQMDVTGDVTTTALINGSWSSGLIPSIVYRKGAAVVALLSEVVGANRMRRVFRDYVRENQWKAANTSTFLRILDNDVKDLPFAASVFFSGWLYQGSHPIVFIDFDRSTSQFCLSQIPKAGDMRSRWYIPIWIECLAGTSNESLYWILPNQQLIIDLTQITDQNTTDAIAFNRNKFLYYQVIYRY</sequence>
<dbReference type="WBParaSite" id="PgR014X_g048_t01">
    <property type="protein sequence ID" value="PgR014X_g048_t01"/>
    <property type="gene ID" value="PgR014X_g048"/>
</dbReference>
<dbReference type="Gene3D" id="1.10.390.10">
    <property type="entry name" value="Neutral Protease Domain 2"/>
    <property type="match status" value="1"/>
</dbReference>
<dbReference type="AlphaFoldDB" id="A0A915AS08"/>
<evidence type="ECO:0000313" key="1">
    <source>
        <dbReference type="Proteomes" id="UP000887569"/>
    </source>
</evidence>
<dbReference type="GO" id="GO:0070006">
    <property type="term" value="F:metalloaminopeptidase activity"/>
    <property type="evidence" value="ECO:0007669"/>
    <property type="project" value="TreeGrafter"/>
</dbReference>
<keyword evidence="1" id="KW-1185">Reference proteome</keyword>
<evidence type="ECO:0000313" key="2">
    <source>
        <dbReference type="WBParaSite" id="PgR014X_g048_t01"/>
    </source>
</evidence>
<dbReference type="GO" id="GO:0005615">
    <property type="term" value="C:extracellular space"/>
    <property type="evidence" value="ECO:0007669"/>
    <property type="project" value="TreeGrafter"/>
</dbReference>
<proteinExistence type="predicted"/>
<dbReference type="InterPro" id="IPR027268">
    <property type="entry name" value="Peptidase_M4/M1_CTD_sf"/>
</dbReference>
<dbReference type="GO" id="GO:0016020">
    <property type="term" value="C:membrane"/>
    <property type="evidence" value="ECO:0007669"/>
    <property type="project" value="TreeGrafter"/>
</dbReference>
<dbReference type="GO" id="GO:0005737">
    <property type="term" value="C:cytoplasm"/>
    <property type="evidence" value="ECO:0007669"/>
    <property type="project" value="TreeGrafter"/>
</dbReference>
<reference evidence="2" key="1">
    <citation type="submission" date="2022-11" db="UniProtKB">
        <authorList>
            <consortium name="WormBaseParasite"/>
        </authorList>
    </citation>
    <scope>IDENTIFICATION</scope>
</reference>
<dbReference type="Proteomes" id="UP000887569">
    <property type="component" value="Unplaced"/>
</dbReference>
<accession>A0A915AS08</accession>
<dbReference type="InterPro" id="IPR050344">
    <property type="entry name" value="Peptidase_M1_aminopeptidases"/>
</dbReference>
<dbReference type="GO" id="GO:0008270">
    <property type="term" value="F:zinc ion binding"/>
    <property type="evidence" value="ECO:0007669"/>
    <property type="project" value="TreeGrafter"/>
</dbReference>
<dbReference type="PANTHER" id="PTHR11533">
    <property type="entry name" value="PROTEASE M1 ZINC METALLOPROTEASE"/>
    <property type="match status" value="1"/>
</dbReference>
<dbReference type="GO" id="GO:0042277">
    <property type="term" value="F:peptide binding"/>
    <property type="evidence" value="ECO:0007669"/>
    <property type="project" value="TreeGrafter"/>
</dbReference>
<dbReference type="SUPFAM" id="SSF55486">
    <property type="entry name" value="Metalloproteases ('zincins'), catalytic domain"/>
    <property type="match status" value="1"/>
</dbReference>
<organism evidence="1 2">
    <name type="scientific">Parascaris univalens</name>
    <name type="common">Nematode worm</name>
    <dbReference type="NCBI Taxonomy" id="6257"/>
    <lineage>
        <taxon>Eukaryota</taxon>
        <taxon>Metazoa</taxon>
        <taxon>Ecdysozoa</taxon>
        <taxon>Nematoda</taxon>
        <taxon>Chromadorea</taxon>
        <taxon>Rhabditida</taxon>
        <taxon>Spirurina</taxon>
        <taxon>Ascaridomorpha</taxon>
        <taxon>Ascaridoidea</taxon>
        <taxon>Ascarididae</taxon>
        <taxon>Parascaris</taxon>
    </lineage>
</organism>
<name>A0A915AS08_PARUN</name>
<protein>
    <submittedName>
        <fullName evidence="2">Uncharacterized protein</fullName>
    </submittedName>
</protein>